<dbReference type="OrthoDB" id="1204817at2"/>
<evidence type="ECO:0000256" key="1">
    <source>
        <dbReference type="ARBA" id="ARBA00022729"/>
    </source>
</evidence>
<gene>
    <name evidence="4" type="ORF">SAMN05660313_00152</name>
</gene>
<dbReference type="Proteomes" id="UP000183257">
    <property type="component" value="Unassembled WGS sequence"/>
</dbReference>
<reference evidence="5" key="1">
    <citation type="submission" date="2016-11" db="EMBL/GenBank/DDBJ databases">
        <authorList>
            <person name="Varghese N."/>
            <person name="Submissions S."/>
        </authorList>
    </citation>
    <scope>NUCLEOTIDE SEQUENCE [LARGE SCALE GENOMIC DNA]</scope>
    <source>
        <strain evidence="5">DSM 24786</strain>
    </source>
</reference>
<dbReference type="AlphaFoldDB" id="A0A1K1LWV8"/>
<dbReference type="InterPro" id="IPR011042">
    <property type="entry name" value="6-blade_b-propeller_TolB-like"/>
</dbReference>
<dbReference type="Gene3D" id="2.120.10.30">
    <property type="entry name" value="TolB, C-terminal domain"/>
    <property type="match status" value="1"/>
</dbReference>
<accession>A0A1K1LWV8</accession>
<dbReference type="EMBL" id="FPIY01000001">
    <property type="protein sequence ID" value="SFW15351.1"/>
    <property type="molecule type" value="Genomic_DNA"/>
</dbReference>
<evidence type="ECO:0000313" key="5">
    <source>
        <dbReference type="Proteomes" id="UP000183257"/>
    </source>
</evidence>
<keyword evidence="1" id="KW-0732">Signal</keyword>
<evidence type="ECO:0000259" key="2">
    <source>
        <dbReference type="Pfam" id="PF18962"/>
    </source>
</evidence>
<dbReference type="Pfam" id="PF18962">
    <property type="entry name" value="Por_Secre_tail"/>
    <property type="match status" value="1"/>
</dbReference>
<dbReference type="STRING" id="76595.SAMN05660313_00152"/>
<dbReference type="SUPFAM" id="SSF63829">
    <property type="entry name" value="Calcium-dependent phosphotriesterase"/>
    <property type="match status" value="1"/>
</dbReference>
<proteinExistence type="predicted"/>
<feature type="domain" description="DUF6923" evidence="3">
    <location>
        <begin position="59"/>
        <end position="270"/>
    </location>
</feature>
<sequence>MNKYLHNLGYIKKKIILFLFSAITVISINVSAQSDPFECDFNAYLFQTNDVYALDLASGSSYLVAEDIVPGNINAAAYNSADGYIWGYLSSPQMSIVQIGKDFTPTIHTIPELPNNGNKYVGDINLDGIYYLRAGGTTYYAIDLNPESNNYLEYIGSYTLDTSISIHDWAFNAVDSKIYSVSKSTNKLYRITAETGMVEDLGEVPILAGLTYTYGAVYFDVDGNLYVSANQTGSVYKINNVQDITPNNITSNIFAFGPSSSSNDGARCPTAPVPQENCTNGVDDDGDGLVDCDDPSCSGVSACPVITTTSGGNDGGLESNDRLANLITNRNYNRAKNNYIFDKLTAAQVTKSKGYKLSGKYDSANIPLNALVPLGVLGETSTIESSPADLLALTNASDIFSVDYLSGNETIGALMVIKTEDKVYEHSKFICDRFLGAELLSVSSLKVRDNNFIKSIIKQADGNKEFALSFSARLNADKSFTIESHWNIDAYENNSMFYNFQIWSNSVDDLVLLAEEILSLLEANNKIAAYKGSAPPPVFVRSAKYVNGTVEMQVVNTNVSKKITLEGGLKRTETSETDKVTLESSLDKYIDVISVETGALFDLGFRLKNEKGDTPDDLFVADAPWGLDNSSASTSIDIYEIEQNNDSYFGDGYRVERNVHLKGTTQEYLGAYRAFNPRFLAVDLSEYKKLSFTASGTGTLEVKLLKGSGEPYIATVELTREAKRFVIEDSDFKNEHGGTTDYASLKVLLFNLKSLDGSLQEKELQLSDIDFNNTEERNNYLSKNKTKSILLPNPVEEKTTLYFYEELASKYTLEFYTITGTLIPAQTIVGTAKKGQNSIEINAEKLASGIYLYKLISSNNAMWSGKMIKR</sequence>
<evidence type="ECO:0000313" key="4">
    <source>
        <dbReference type="EMBL" id="SFW15351.1"/>
    </source>
</evidence>
<dbReference type="NCBIfam" id="TIGR04183">
    <property type="entry name" value="Por_Secre_tail"/>
    <property type="match status" value="1"/>
</dbReference>
<protein>
    <submittedName>
        <fullName evidence="4">Por secretion system C-terminal sorting domain-containing protein</fullName>
    </submittedName>
</protein>
<name>A0A1K1LWV8_9FLAO</name>
<feature type="domain" description="Secretion system C-terminal sorting" evidence="2">
    <location>
        <begin position="792"/>
        <end position="866"/>
    </location>
</feature>
<evidence type="ECO:0000259" key="3">
    <source>
        <dbReference type="Pfam" id="PF21959"/>
    </source>
</evidence>
<organism evidence="4 5">
    <name type="scientific">Cellulophaga fucicola</name>
    <dbReference type="NCBI Taxonomy" id="76595"/>
    <lineage>
        <taxon>Bacteria</taxon>
        <taxon>Pseudomonadati</taxon>
        <taxon>Bacteroidota</taxon>
        <taxon>Flavobacteriia</taxon>
        <taxon>Flavobacteriales</taxon>
        <taxon>Flavobacteriaceae</taxon>
        <taxon>Cellulophaga</taxon>
    </lineage>
</organism>
<dbReference type="InterPro" id="IPR026444">
    <property type="entry name" value="Secre_tail"/>
</dbReference>
<dbReference type="InterPro" id="IPR054215">
    <property type="entry name" value="DUF6923"/>
</dbReference>
<dbReference type="RefSeq" id="WP_072301850.1">
    <property type="nucleotide sequence ID" value="NZ_FPIY01000001.1"/>
</dbReference>
<keyword evidence="5" id="KW-1185">Reference proteome</keyword>
<dbReference type="Pfam" id="PF21959">
    <property type="entry name" value="DUF6923"/>
    <property type="match status" value="1"/>
</dbReference>